<dbReference type="InterPro" id="IPR029058">
    <property type="entry name" value="AB_hydrolase_fold"/>
</dbReference>
<evidence type="ECO:0000313" key="4">
    <source>
        <dbReference type="EMBL" id="KAA1374793.1"/>
    </source>
</evidence>
<sequence>MTRVDVTFTSADTPCAGWFYPAEGTGDALAPVVVLGIGLGSVKEMGLDRYARVFQSQGFAALAFDYRSFGASGGTPRQVIDVAAQLDDWHAAIRFARQQPGVDPARVVVWGTSFGGGHALSLAAVPPDGVVAAIAQCPFTDGIASSVTMHPLSALRVGWRAAADLIGSRLGRAPVMVPTAGPSRSGALMTADDALPGFLALVPPEAEGRFVNAVAARIGLLIARYRPGRAVRRATMPIFAAICLRDSVAPARTARRQLARVRSAEVKLYDTGHFAIYLDPWFDIVVADQLDFVRRHVLAPRA</sequence>
<dbReference type="GO" id="GO:0052689">
    <property type="term" value="F:carboxylic ester hydrolase activity"/>
    <property type="evidence" value="ECO:0007669"/>
    <property type="project" value="UniProtKB-ARBA"/>
</dbReference>
<proteinExistence type="inferred from homology"/>
<organism evidence="4 5">
    <name type="scientific">Aeromicrobium fastidiosum</name>
    <dbReference type="NCBI Taxonomy" id="52699"/>
    <lineage>
        <taxon>Bacteria</taxon>
        <taxon>Bacillati</taxon>
        <taxon>Actinomycetota</taxon>
        <taxon>Actinomycetes</taxon>
        <taxon>Propionibacteriales</taxon>
        <taxon>Nocardioidaceae</taxon>
        <taxon>Aeromicrobium</taxon>
    </lineage>
</organism>
<keyword evidence="5" id="KW-1185">Reference proteome</keyword>
<evidence type="ECO:0000256" key="1">
    <source>
        <dbReference type="ARBA" id="ARBA00008645"/>
    </source>
</evidence>
<evidence type="ECO:0000313" key="5">
    <source>
        <dbReference type="Proteomes" id="UP001515100"/>
    </source>
</evidence>
<comment type="similarity">
    <text evidence="1">Belongs to the AB hydrolase superfamily.</text>
</comment>
<reference evidence="4" key="1">
    <citation type="submission" date="2019-09" db="EMBL/GenBank/DDBJ databases">
        <authorList>
            <person name="Li J."/>
        </authorList>
    </citation>
    <scope>NUCLEOTIDE SEQUENCE [LARGE SCALE GENOMIC DNA]</scope>
    <source>
        <strain evidence="4">NRBC 14897</strain>
    </source>
</reference>
<dbReference type="Proteomes" id="UP001515100">
    <property type="component" value="Unassembled WGS sequence"/>
</dbReference>
<dbReference type="Gene3D" id="3.40.50.1820">
    <property type="entry name" value="alpha/beta hydrolase"/>
    <property type="match status" value="1"/>
</dbReference>
<protein>
    <submittedName>
        <fullName evidence="4">Alpha/beta hydrolase</fullName>
    </submittedName>
</protein>
<accession>A0A641AIS8</accession>
<dbReference type="RefSeq" id="WP_129185543.1">
    <property type="nucleotide sequence ID" value="NZ_JAGIOG010000001.1"/>
</dbReference>
<name>A0A641AIS8_9ACTN</name>
<keyword evidence="2 4" id="KW-0378">Hydrolase</keyword>
<feature type="domain" description="Serine aminopeptidase S33" evidence="3">
    <location>
        <begin position="48"/>
        <end position="152"/>
    </location>
</feature>
<dbReference type="EMBL" id="SDPP02000004">
    <property type="protein sequence ID" value="KAA1374793.1"/>
    <property type="molecule type" value="Genomic_DNA"/>
</dbReference>
<dbReference type="PANTHER" id="PTHR22946:SF9">
    <property type="entry name" value="POLYKETIDE TRANSFERASE AF380"/>
    <property type="match status" value="1"/>
</dbReference>
<dbReference type="Pfam" id="PF12146">
    <property type="entry name" value="Hydrolase_4"/>
    <property type="match status" value="1"/>
</dbReference>
<comment type="caution">
    <text evidence="4">The sequence shown here is derived from an EMBL/GenBank/DDBJ whole genome shotgun (WGS) entry which is preliminary data.</text>
</comment>
<evidence type="ECO:0000259" key="3">
    <source>
        <dbReference type="Pfam" id="PF12146"/>
    </source>
</evidence>
<dbReference type="OrthoDB" id="63034at2"/>
<gene>
    <name evidence="4" type="ORF">ESP62_015520</name>
</gene>
<dbReference type="InterPro" id="IPR050261">
    <property type="entry name" value="FrsA_esterase"/>
</dbReference>
<evidence type="ECO:0000256" key="2">
    <source>
        <dbReference type="ARBA" id="ARBA00022801"/>
    </source>
</evidence>
<dbReference type="SUPFAM" id="SSF53474">
    <property type="entry name" value="alpha/beta-Hydrolases"/>
    <property type="match status" value="1"/>
</dbReference>
<dbReference type="AlphaFoldDB" id="A0A641AIS8"/>
<dbReference type="PANTHER" id="PTHR22946">
    <property type="entry name" value="DIENELACTONE HYDROLASE DOMAIN-CONTAINING PROTEIN-RELATED"/>
    <property type="match status" value="1"/>
</dbReference>
<dbReference type="InterPro" id="IPR022742">
    <property type="entry name" value="Hydrolase_4"/>
</dbReference>